<name>A0ABT2F586_9STRE</name>
<evidence type="ECO:0000313" key="1">
    <source>
        <dbReference type="EMBL" id="MCS4487550.1"/>
    </source>
</evidence>
<gene>
    <name evidence="1" type="ORF">NXS10_00960</name>
</gene>
<reference evidence="1 2" key="1">
    <citation type="journal article" date="2023" name="Int. J. Syst. Evol. Microbiol.">
        <title>Streptococcus sciuri sp. nov., Staphylococcus marylandisciuri sp. nov. and Staphylococcus americanisciuri sp. nov., isolated from faeces of eastern grey squirrel (Sciurus carolinensis).</title>
        <authorList>
            <person name="Volokhov D.V."/>
            <person name="Zagorodnyaya T.A."/>
            <person name="Furtak V.A."/>
            <person name="Nattanmai G."/>
            <person name="Randall L."/>
            <person name="Jose S."/>
            <person name="Gao Y."/>
            <person name="Eisenberg T."/>
            <person name="Delmonte P."/>
            <person name="Blom J."/>
            <person name="Mitchell K.K."/>
        </authorList>
    </citation>
    <scope>NUCLEOTIDE SEQUENCE [LARGE SCALE GENOMIC DNA]</scope>
    <source>
        <strain evidence="1 2">SQ9-PEA</strain>
    </source>
</reference>
<organism evidence="1 2">
    <name type="scientific">Streptococcus sciuri</name>
    <dbReference type="NCBI Taxonomy" id="2973939"/>
    <lineage>
        <taxon>Bacteria</taxon>
        <taxon>Bacillati</taxon>
        <taxon>Bacillota</taxon>
        <taxon>Bacilli</taxon>
        <taxon>Lactobacillales</taxon>
        <taxon>Streptococcaceae</taxon>
        <taxon>Streptococcus</taxon>
    </lineage>
</organism>
<evidence type="ECO:0000313" key="2">
    <source>
        <dbReference type="Proteomes" id="UP001206548"/>
    </source>
</evidence>
<dbReference type="RefSeq" id="WP_259136680.1">
    <property type="nucleotide sequence ID" value="NZ_JANUXX010000001.1"/>
</dbReference>
<dbReference type="SUPFAM" id="SSF48076">
    <property type="entry name" value="LigA subunit of an aromatic-ring-opening dioxygenase LigAB"/>
    <property type="match status" value="1"/>
</dbReference>
<accession>A0ABT2F586</accession>
<dbReference type="InterPro" id="IPR036622">
    <property type="entry name" value="LigA_sf"/>
</dbReference>
<dbReference type="Gene3D" id="1.10.700.10">
    <property type="entry name" value="Dioxygenase LigAB, LigA subunit"/>
    <property type="match status" value="1"/>
</dbReference>
<sequence>MKFNDLVKNLQGNPNLIAEYISNPSSVLEKYDLTPEEHDVLLSGSFDGLISLGVSGELAAGVLSGAHSSTCGPMTTRW</sequence>
<keyword evidence="2" id="KW-1185">Reference proteome</keyword>
<protein>
    <submittedName>
        <fullName evidence="1">Uncharacterized protein</fullName>
    </submittedName>
</protein>
<dbReference type="EMBL" id="JANUXX010000001">
    <property type="protein sequence ID" value="MCS4487550.1"/>
    <property type="molecule type" value="Genomic_DNA"/>
</dbReference>
<proteinExistence type="predicted"/>
<comment type="caution">
    <text evidence="1">The sequence shown here is derived from an EMBL/GenBank/DDBJ whole genome shotgun (WGS) entry which is preliminary data.</text>
</comment>
<dbReference type="Proteomes" id="UP001206548">
    <property type="component" value="Unassembled WGS sequence"/>
</dbReference>